<comment type="caution">
    <text evidence="9">The sequence shown here is derived from an EMBL/GenBank/DDBJ whole genome shotgun (WGS) entry which is preliminary data.</text>
</comment>
<feature type="transmembrane region" description="Helical" evidence="8">
    <location>
        <begin position="111"/>
        <end position="133"/>
    </location>
</feature>
<accession>A0A1R1YRT5</accession>
<dbReference type="GO" id="GO:0016192">
    <property type="term" value="P:vesicle-mediated transport"/>
    <property type="evidence" value="ECO:0007669"/>
    <property type="project" value="TreeGrafter"/>
</dbReference>
<comment type="subcellular location">
    <subcellularLocation>
        <location evidence="8">Golgi apparatus membrane</location>
        <topology evidence="8">Multi-pass membrane protein</topology>
    </subcellularLocation>
    <subcellularLocation>
        <location evidence="2">Membrane</location>
        <topology evidence="2">Multi-pass membrane protein</topology>
    </subcellularLocation>
</comment>
<proteinExistence type="inferred from homology"/>
<dbReference type="OrthoDB" id="2151161at2759"/>
<evidence type="ECO:0000256" key="3">
    <source>
        <dbReference type="ARBA" id="ARBA00005467"/>
    </source>
</evidence>
<dbReference type="Pfam" id="PF05832">
    <property type="entry name" value="DUF846"/>
    <property type="match status" value="1"/>
</dbReference>
<protein>
    <recommendedName>
        <fullName evidence="4 8">Golgi apparatus membrane protein TVP23</fullName>
    </recommendedName>
</protein>
<evidence type="ECO:0000256" key="7">
    <source>
        <dbReference type="ARBA" id="ARBA00023136"/>
    </source>
</evidence>
<evidence type="ECO:0000313" key="9">
    <source>
        <dbReference type="EMBL" id="OMJ29591.1"/>
    </source>
</evidence>
<comment type="similarity">
    <text evidence="3 8">Belongs to the TVP23 family.</text>
</comment>
<evidence type="ECO:0000256" key="6">
    <source>
        <dbReference type="ARBA" id="ARBA00022989"/>
    </source>
</evidence>
<evidence type="ECO:0000256" key="5">
    <source>
        <dbReference type="ARBA" id="ARBA00022692"/>
    </source>
</evidence>
<dbReference type="GO" id="GO:0009306">
    <property type="term" value="P:protein secretion"/>
    <property type="evidence" value="ECO:0007669"/>
    <property type="project" value="TreeGrafter"/>
</dbReference>
<dbReference type="Proteomes" id="UP000187429">
    <property type="component" value="Unassembled WGS sequence"/>
</dbReference>
<evidence type="ECO:0000256" key="4">
    <source>
        <dbReference type="ARBA" id="ARBA00013603"/>
    </source>
</evidence>
<keyword evidence="5 8" id="KW-0812">Transmembrane</keyword>
<comment type="function">
    <text evidence="1 8">Golgi membrane protein involved in vesicular trafficking.</text>
</comment>
<keyword evidence="8" id="KW-0333">Golgi apparatus</keyword>
<evidence type="ECO:0000256" key="8">
    <source>
        <dbReference type="RuleBase" id="RU361206"/>
    </source>
</evidence>
<name>A0A1R1YRT5_9FUNG</name>
<evidence type="ECO:0000313" key="10">
    <source>
        <dbReference type="Proteomes" id="UP000187429"/>
    </source>
</evidence>
<reference evidence="10" key="1">
    <citation type="submission" date="2017-01" db="EMBL/GenBank/DDBJ databases">
        <authorList>
            <person name="Wang Y."/>
            <person name="White M."/>
            <person name="Kvist S."/>
            <person name="Moncalvo J.-M."/>
        </authorList>
    </citation>
    <scope>NUCLEOTIDE SEQUENCE [LARGE SCALE GENOMIC DNA]</scope>
    <source>
        <strain evidence="10">ID-206-W2</strain>
    </source>
</reference>
<dbReference type="InterPro" id="IPR008564">
    <property type="entry name" value="TVP23-like"/>
</dbReference>
<keyword evidence="6 8" id="KW-1133">Transmembrane helix</keyword>
<organism evidence="9 10">
    <name type="scientific">Smittium culicis</name>
    <dbReference type="NCBI Taxonomy" id="133412"/>
    <lineage>
        <taxon>Eukaryota</taxon>
        <taxon>Fungi</taxon>
        <taxon>Fungi incertae sedis</taxon>
        <taxon>Zoopagomycota</taxon>
        <taxon>Kickxellomycotina</taxon>
        <taxon>Harpellomycetes</taxon>
        <taxon>Harpellales</taxon>
        <taxon>Legeriomycetaceae</taxon>
        <taxon>Smittium</taxon>
    </lineage>
</organism>
<feature type="transmembrane region" description="Helical" evidence="8">
    <location>
        <begin position="51"/>
        <end position="70"/>
    </location>
</feature>
<dbReference type="GO" id="GO:0000139">
    <property type="term" value="C:Golgi membrane"/>
    <property type="evidence" value="ECO:0007669"/>
    <property type="project" value="UniProtKB-SubCell"/>
</dbReference>
<feature type="transmembrane region" description="Helical" evidence="8">
    <location>
        <begin position="26"/>
        <end position="45"/>
    </location>
</feature>
<feature type="transmembrane region" description="Helical" evidence="8">
    <location>
        <begin position="139"/>
        <end position="157"/>
    </location>
</feature>
<evidence type="ECO:0000256" key="1">
    <source>
        <dbReference type="ARBA" id="ARBA00003246"/>
    </source>
</evidence>
<keyword evidence="7 8" id="KW-0472">Membrane</keyword>
<dbReference type="PANTHER" id="PTHR13019">
    <property type="entry name" value="GOLGI APPARATUS MEMBRANE PROTEIN TVP23"/>
    <property type="match status" value="1"/>
</dbReference>
<dbReference type="AlphaFoldDB" id="A0A1R1YRT5"/>
<keyword evidence="10" id="KW-1185">Reference proteome</keyword>
<dbReference type="PANTHER" id="PTHR13019:SF7">
    <property type="entry name" value="GOLGI APPARATUS MEMBRANE PROTEIN TVP23"/>
    <property type="match status" value="1"/>
</dbReference>
<gene>
    <name evidence="9" type="ORF">AYI69_g901</name>
</gene>
<dbReference type="EMBL" id="LSSM01000243">
    <property type="protein sequence ID" value="OMJ29591.1"/>
    <property type="molecule type" value="Genomic_DNA"/>
</dbReference>
<evidence type="ECO:0000256" key="2">
    <source>
        <dbReference type="ARBA" id="ARBA00004141"/>
    </source>
</evidence>
<sequence length="200" mass="23060">MQGNMSVSVQPDNPQQNIFNKSSHPLALLFYLLFKIISLSLYLMGNFFTSSFVLIFVCCILALAFDFWTVKNVSGRYLVGMRWWSEVDDLGHNHWLFESRDPSLANTSDSYIFWTMLYATPIIWLFFAIFALFSLKFQWLLIVIIAIVLNYANYLGYSKCDADAKAKFNSSDATSQPGQFMNSLMTNFVTSSLTNRFFNR</sequence>